<dbReference type="InterPro" id="IPR016163">
    <property type="entry name" value="Ald_DH_C"/>
</dbReference>
<dbReference type="Proteomes" id="UP000284375">
    <property type="component" value="Unassembled WGS sequence"/>
</dbReference>
<dbReference type="FunFam" id="3.40.605.10:FF:000007">
    <property type="entry name" value="NAD/NADP-dependent betaine aldehyde dehydrogenase"/>
    <property type="match status" value="1"/>
</dbReference>
<dbReference type="GO" id="GO:0004029">
    <property type="term" value="F:aldehyde dehydrogenase (NAD+) activity"/>
    <property type="evidence" value="ECO:0007669"/>
    <property type="project" value="UniProtKB-EC"/>
</dbReference>
<sequence length="479" mass="52149">MGSVEEHKPYKFYNIINGEKRTASEWHQVTDPRTEQPLWDAPIATPEDLEEAIVAANKAFKTWGKTTVPERQAALRNMVDIVNDNAPEIAELAMRETGKSKLMGQIEIGNTGRQILNIANAALEDHIQHEDENVKIVATHQPLGVVGAICPWNFPVILATLKMASALITGNCVIVKPSPFTPYAVLRLIELCIPAFPPGVVQAVNGGAALGAMMTTHAGIHKISFTGQTSTGTKVMAGCALTLKSLTLELAGNDAAIVCPDVDVGEAARKTATGTFFNAGQMCVATKRIYVHEDVYDEFLARFLDEVRDKYRIVEDGGVPTLFGPVSNKLQFDTVTRIIDDAKKRDIKMEVFDADRVPAKGFWVPATVVVNPPEDALVVQEEQFGPVIPILKWRTEEDVLARANLDNAGLAAAVYSKDLARAESLARRVEAGSVYINTFELPNENAYFSGMKSSGIGGEMGKQGLLSYCHTQSLHFSKV</sequence>
<comment type="catalytic activity">
    <reaction evidence="4">
        <text>an aldehyde + NAD(+) + H2O = a carboxylate + NADH + 2 H(+)</text>
        <dbReference type="Rhea" id="RHEA:16185"/>
        <dbReference type="ChEBI" id="CHEBI:15377"/>
        <dbReference type="ChEBI" id="CHEBI:15378"/>
        <dbReference type="ChEBI" id="CHEBI:17478"/>
        <dbReference type="ChEBI" id="CHEBI:29067"/>
        <dbReference type="ChEBI" id="CHEBI:57540"/>
        <dbReference type="ChEBI" id="CHEBI:57945"/>
        <dbReference type="EC" id="1.2.1.3"/>
    </reaction>
</comment>
<evidence type="ECO:0000259" key="5">
    <source>
        <dbReference type="Pfam" id="PF00171"/>
    </source>
</evidence>
<dbReference type="InterPro" id="IPR016162">
    <property type="entry name" value="Ald_DH_N"/>
</dbReference>
<keyword evidence="2" id="KW-0560">Oxidoreductase</keyword>
<evidence type="ECO:0000313" key="6">
    <source>
        <dbReference type="EMBL" id="ROW00504.1"/>
    </source>
</evidence>
<dbReference type="InterPro" id="IPR015590">
    <property type="entry name" value="Aldehyde_DH_dom"/>
</dbReference>
<protein>
    <recommendedName>
        <fullName evidence="3">aldehyde dehydrogenase (NAD(+))</fullName>
        <ecNumber evidence="3">1.2.1.3</ecNumber>
    </recommendedName>
</protein>
<organism evidence="6 7">
    <name type="scientific">Cytospora chrysosperma</name>
    <name type="common">Cytospora canker fungus</name>
    <name type="synonym">Sphaeria chrysosperma</name>
    <dbReference type="NCBI Taxonomy" id="252740"/>
    <lineage>
        <taxon>Eukaryota</taxon>
        <taxon>Fungi</taxon>
        <taxon>Dikarya</taxon>
        <taxon>Ascomycota</taxon>
        <taxon>Pezizomycotina</taxon>
        <taxon>Sordariomycetes</taxon>
        <taxon>Sordariomycetidae</taxon>
        <taxon>Diaporthales</taxon>
        <taxon>Cytosporaceae</taxon>
        <taxon>Cytospora</taxon>
    </lineage>
</organism>
<dbReference type="Gene3D" id="3.40.309.10">
    <property type="entry name" value="Aldehyde Dehydrogenase, Chain A, domain 2"/>
    <property type="match status" value="1"/>
</dbReference>
<accession>A0A423WAV9</accession>
<evidence type="ECO:0000313" key="7">
    <source>
        <dbReference type="Proteomes" id="UP000284375"/>
    </source>
</evidence>
<dbReference type="InterPro" id="IPR016160">
    <property type="entry name" value="Ald_DH_CS_CYS"/>
</dbReference>
<dbReference type="PANTHER" id="PTHR11699">
    <property type="entry name" value="ALDEHYDE DEHYDROGENASE-RELATED"/>
    <property type="match status" value="1"/>
</dbReference>
<dbReference type="Pfam" id="PF00171">
    <property type="entry name" value="Aldedh"/>
    <property type="match status" value="1"/>
</dbReference>
<evidence type="ECO:0000256" key="4">
    <source>
        <dbReference type="ARBA" id="ARBA00049194"/>
    </source>
</evidence>
<name>A0A423WAV9_CYTCH</name>
<gene>
    <name evidence="6" type="ORF">VSDG_03295</name>
</gene>
<dbReference type="PROSITE" id="PS00070">
    <property type="entry name" value="ALDEHYDE_DEHYDR_CYS"/>
    <property type="match status" value="1"/>
</dbReference>
<proteinExistence type="inferred from homology"/>
<dbReference type="InterPro" id="IPR044086">
    <property type="entry name" value="LUC3-like"/>
</dbReference>
<dbReference type="STRING" id="252740.A0A423WAV9"/>
<dbReference type="AlphaFoldDB" id="A0A423WAV9"/>
<dbReference type="EMBL" id="LJZO01000008">
    <property type="protein sequence ID" value="ROW00504.1"/>
    <property type="molecule type" value="Genomic_DNA"/>
</dbReference>
<dbReference type="Gene3D" id="3.40.605.10">
    <property type="entry name" value="Aldehyde Dehydrogenase, Chain A, domain 1"/>
    <property type="match status" value="1"/>
</dbReference>
<feature type="domain" description="Aldehyde dehydrogenase" evidence="5">
    <location>
        <begin position="25"/>
        <end position="473"/>
    </location>
</feature>
<keyword evidence="7" id="KW-1185">Reference proteome</keyword>
<comment type="similarity">
    <text evidence="1">Belongs to the aldehyde dehydrogenase family.</text>
</comment>
<evidence type="ECO:0000256" key="3">
    <source>
        <dbReference type="ARBA" id="ARBA00024226"/>
    </source>
</evidence>
<evidence type="ECO:0000256" key="2">
    <source>
        <dbReference type="ARBA" id="ARBA00023002"/>
    </source>
</evidence>
<dbReference type="InterPro" id="IPR016161">
    <property type="entry name" value="Ald_DH/histidinol_DH"/>
</dbReference>
<evidence type="ECO:0000256" key="1">
    <source>
        <dbReference type="ARBA" id="ARBA00009986"/>
    </source>
</evidence>
<dbReference type="EC" id="1.2.1.3" evidence="3"/>
<comment type="caution">
    <text evidence="6">The sequence shown here is derived from an EMBL/GenBank/DDBJ whole genome shotgun (WGS) entry which is preliminary data.</text>
</comment>
<dbReference type="SUPFAM" id="SSF53720">
    <property type="entry name" value="ALDH-like"/>
    <property type="match status" value="1"/>
</dbReference>
<dbReference type="CDD" id="cd07106">
    <property type="entry name" value="ALDH_AldA-AAD23400"/>
    <property type="match status" value="1"/>
</dbReference>
<reference evidence="6 7" key="1">
    <citation type="submission" date="2015-09" db="EMBL/GenBank/DDBJ databases">
        <title>Host preference determinants of Valsa canker pathogens revealed by comparative genomics.</title>
        <authorList>
            <person name="Yin Z."/>
            <person name="Huang L."/>
        </authorList>
    </citation>
    <scope>NUCLEOTIDE SEQUENCE [LARGE SCALE GENOMIC DNA]</scope>
    <source>
        <strain evidence="6 7">YSFL</strain>
    </source>
</reference>
<dbReference type="OrthoDB" id="310895at2759"/>